<dbReference type="PANTHER" id="PTHR47893">
    <property type="entry name" value="REGULATORY PROTEIN PCHR"/>
    <property type="match status" value="1"/>
</dbReference>
<evidence type="ECO:0000313" key="5">
    <source>
        <dbReference type="EMBL" id="GAA4513708.1"/>
    </source>
</evidence>
<evidence type="ECO:0000256" key="2">
    <source>
        <dbReference type="ARBA" id="ARBA00023125"/>
    </source>
</evidence>
<accession>A0ABP8QYZ9</accession>
<name>A0ABP8QYZ9_9SPHI</name>
<keyword evidence="3" id="KW-0804">Transcription</keyword>
<keyword evidence="6" id="KW-1185">Reference proteome</keyword>
<evidence type="ECO:0000259" key="4">
    <source>
        <dbReference type="PROSITE" id="PS01124"/>
    </source>
</evidence>
<dbReference type="SUPFAM" id="SSF46689">
    <property type="entry name" value="Homeodomain-like"/>
    <property type="match status" value="2"/>
</dbReference>
<keyword evidence="2" id="KW-0238">DNA-binding</keyword>
<dbReference type="InterPro" id="IPR020449">
    <property type="entry name" value="Tscrpt_reg_AraC-type_HTH"/>
</dbReference>
<keyword evidence="1" id="KW-0805">Transcription regulation</keyword>
<sequence>MTQSGINNTYLEKNNSSELSEMHVFDIQMHYMLLHQQGTVKTQAPYKGYLNVLLLRNKDNCICPYFINQQSYIIRGGENIIHQIDKGDIFEWKNIYDQNIGIVIFFPEGYLRELNFTQHFNSRRFREAVLTNSDSRMQLLQNQLLEFSESNSLEHKLRIQSCLIDIIAHQVESLRMENREDGVALMKSMYEKIMLAKKLIDEDMSRHYTISELAKLVGTNDQYLKKYFKQYVGKTVSNYITERKMHYAKQLIVSGNYRVVEVAHMIGYKHATHFTTAFKKYFGFIPNSLRYSFLLGYGGIEALDLLKMVVL</sequence>
<feature type="domain" description="HTH araC/xylS-type" evidence="4">
    <location>
        <begin position="194"/>
        <end position="292"/>
    </location>
</feature>
<dbReference type="InterPro" id="IPR018060">
    <property type="entry name" value="HTH_AraC"/>
</dbReference>
<dbReference type="RefSeq" id="WP_345065476.1">
    <property type="nucleotide sequence ID" value="NZ_BAABGR010000009.1"/>
</dbReference>
<dbReference type="PROSITE" id="PS01124">
    <property type="entry name" value="HTH_ARAC_FAMILY_2"/>
    <property type="match status" value="1"/>
</dbReference>
<dbReference type="Gene3D" id="1.10.10.60">
    <property type="entry name" value="Homeodomain-like"/>
    <property type="match status" value="2"/>
</dbReference>
<proteinExistence type="predicted"/>
<protein>
    <recommendedName>
        <fullName evidence="4">HTH araC/xylS-type domain-containing protein</fullName>
    </recommendedName>
</protein>
<evidence type="ECO:0000256" key="3">
    <source>
        <dbReference type="ARBA" id="ARBA00023163"/>
    </source>
</evidence>
<gene>
    <name evidence="5" type="ORF">GCM10023173_09580</name>
</gene>
<comment type="caution">
    <text evidence="5">The sequence shown here is derived from an EMBL/GenBank/DDBJ whole genome shotgun (WGS) entry which is preliminary data.</text>
</comment>
<reference evidence="6" key="1">
    <citation type="journal article" date="2019" name="Int. J. Syst. Evol. Microbiol.">
        <title>The Global Catalogue of Microorganisms (GCM) 10K type strain sequencing project: providing services to taxonomists for standard genome sequencing and annotation.</title>
        <authorList>
            <consortium name="The Broad Institute Genomics Platform"/>
            <consortium name="The Broad Institute Genome Sequencing Center for Infectious Disease"/>
            <person name="Wu L."/>
            <person name="Ma J."/>
        </authorList>
    </citation>
    <scope>NUCLEOTIDE SEQUENCE [LARGE SCALE GENOMIC DNA]</scope>
    <source>
        <strain evidence="6">JCM 17858</strain>
    </source>
</reference>
<dbReference type="PRINTS" id="PR00032">
    <property type="entry name" value="HTHARAC"/>
</dbReference>
<evidence type="ECO:0000256" key="1">
    <source>
        <dbReference type="ARBA" id="ARBA00023015"/>
    </source>
</evidence>
<evidence type="ECO:0000313" key="6">
    <source>
        <dbReference type="Proteomes" id="UP001500394"/>
    </source>
</evidence>
<dbReference type="Pfam" id="PF12833">
    <property type="entry name" value="HTH_18"/>
    <property type="match status" value="1"/>
</dbReference>
<dbReference type="Proteomes" id="UP001500394">
    <property type="component" value="Unassembled WGS sequence"/>
</dbReference>
<dbReference type="EMBL" id="BAABGR010000009">
    <property type="protein sequence ID" value="GAA4513708.1"/>
    <property type="molecule type" value="Genomic_DNA"/>
</dbReference>
<dbReference type="InterPro" id="IPR053142">
    <property type="entry name" value="PchR_regulatory_protein"/>
</dbReference>
<dbReference type="InterPro" id="IPR009057">
    <property type="entry name" value="Homeodomain-like_sf"/>
</dbReference>
<dbReference type="SMART" id="SM00342">
    <property type="entry name" value="HTH_ARAC"/>
    <property type="match status" value="1"/>
</dbReference>
<dbReference type="PANTHER" id="PTHR47893:SF1">
    <property type="entry name" value="REGULATORY PROTEIN PCHR"/>
    <property type="match status" value="1"/>
</dbReference>
<organism evidence="5 6">
    <name type="scientific">Sphingobacterium thermophilum</name>
    <dbReference type="NCBI Taxonomy" id="768534"/>
    <lineage>
        <taxon>Bacteria</taxon>
        <taxon>Pseudomonadati</taxon>
        <taxon>Bacteroidota</taxon>
        <taxon>Sphingobacteriia</taxon>
        <taxon>Sphingobacteriales</taxon>
        <taxon>Sphingobacteriaceae</taxon>
        <taxon>Sphingobacterium</taxon>
    </lineage>
</organism>